<dbReference type="EMBL" id="BMDW01000003">
    <property type="protein sequence ID" value="GGA39316.1"/>
    <property type="molecule type" value="Genomic_DNA"/>
</dbReference>
<keyword evidence="2" id="KW-1185">Reference proteome</keyword>
<dbReference type="Proteomes" id="UP000618591">
    <property type="component" value="Unassembled WGS sequence"/>
</dbReference>
<evidence type="ECO:0000313" key="2">
    <source>
        <dbReference type="Proteomes" id="UP000618591"/>
    </source>
</evidence>
<protein>
    <recommendedName>
        <fullName evidence="3">HPr-rel-A system PqqD family peptide chaperone</fullName>
    </recommendedName>
</protein>
<proteinExistence type="predicted"/>
<accession>A0ABQ1G9D9</accession>
<comment type="caution">
    <text evidence="1">The sequence shown here is derived from an EMBL/GenBank/DDBJ whole genome shotgun (WGS) entry which is preliminary data.</text>
</comment>
<evidence type="ECO:0008006" key="3">
    <source>
        <dbReference type="Google" id="ProtNLM"/>
    </source>
</evidence>
<evidence type="ECO:0000313" key="1">
    <source>
        <dbReference type="EMBL" id="GGA39316.1"/>
    </source>
</evidence>
<name>A0ABQ1G9D9_9SPHN</name>
<reference evidence="2" key="1">
    <citation type="journal article" date="2019" name="Int. J. Syst. Evol. Microbiol.">
        <title>The Global Catalogue of Microorganisms (GCM) 10K type strain sequencing project: providing services to taxonomists for standard genome sequencing and annotation.</title>
        <authorList>
            <consortium name="The Broad Institute Genomics Platform"/>
            <consortium name="The Broad Institute Genome Sequencing Center for Infectious Disease"/>
            <person name="Wu L."/>
            <person name="Ma J."/>
        </authorList>
    </citation>
    <scope>NUCLEOTIDE SEQUENCE [LARGE SCALE GENOMIC DNA]</scope>
    <source>
        <strain evidence="2">CGMCC 1.10106</strain>
    </source>
</reference>
<dbReference type="InterPro" id="IPR027599">
    <property type="entry name" value="PqqD-rel_X"/>
</dbReference>
<organism evidence="1 2">
    <name type="scientific">Sphingomonas psychrolutea</name>
    <dbReference type="NCBI Taxonomy" id="1259676"/>
    <lineage>
        <taxon>Bacteria</taxon>
        <taxon>Pseudomonadati</taxon>
        <taxon>Pseudomonadota</taxon>
        <taxon>Alphaproteobacteria</taxon>
        <taxon>Sphingomonadales</taxon>
        <taxon>Sphingomonadaceae</taxon>
        <taxon>Sphingomonas</taxon>
    </lineage>
</organism>
<sequence>MEDAGGGTVYRMARPETLKIVHLDSFAAIYHRASGITHLVTAPAPEILATLGEAGLTRSALLGRLAMDYELGDADEAALLARLDELVATGLVSTA</sequence>
<gene>
    <name evidence="1" type="ORF">GCM10011395_06970</name>
</gene>
<dbReference type="NCBIfam" id="TIGR04353">
    <property type="entry name" value="PqqD_rel_X"/>
    <property type="match status" value="1"/>
</dbReference>